<sequence length="108" mass="12858">MQDMKNIFDFKSSHLSNKLNKIFQGSLVQTDLNTIRENEIENYYLATKHCSTKNTHQQIQVREILTVRNANRKIVQCKEKKAEKEHYKRVKYVKRALKKNTTDSTQQE</sequence>
<reference evidence="1 2" key="1">
    <citation type="submission" date="2016-06" db="EMBL/GenBank/DDBJ databases">
        <authorList>
            <person name="Kjaerup R.B."/>
            <person name="Dalgaard T.S."/>
            <person name="Juul-Madsen H.R."/>
        </authorList>
    </citation>
    <scope>NUCLEOTIDE SEQUENCE [LARGE SCALE GENOMIC DNA]</scope>
    <source>
        <strain evidence="1 2">Pb300</strain>
    </source>
</reference>
<dbReference type="AlphaFoldDB" id="A0A1D2J538"/>
<proteinExistence type="predicted"/>
<name>A0A1D2J538_PARBR</name>
<dbReference type="EMBL" id="LZYO01000494">
    <property type="protein sequence ID" value="ODH13409.1"/>
    <property type="molecule type" value="Genomic_DNA"/>
</dbReference>
<organism evidence="1 2">
    <name type="scientific">Paracoccidioides brasiliensis</name>
    <dbReference type="NCBI Taxonomy" id="121759"/>
    <lineage>
        <taxon>Eukaryota</taxon>
        <taxon>Fungi</taxon>
        <taxon>Dikarya</taxon>
        <taxon>Ascomycota</taxon>
        <taxon>Pezizomycotina</taxon>
        <taxon>Eurotiomycetes</taxon>
        <taxon>Eurotiomycetidae</taxon>
        <taxon>Onygenales</taxon>
        <taxon>Ajellomycetaceae</taxon>
        <taxon>Paracoccidioides</taxon>
    </lineage>
</organism>
<evidence type="ECO:0000313" key="2">
    <source>
        <dbReference type="Proteomes" id="UP000242814"/>
    </source>
</evidence>
<comment type="caution">
    <text evidence="1">The sequence shown here is derived from an EMBL/GenBank/DDBJ whole genome shotgun (WGS) entry which is preliminary data.</text>
</comment>
<gene>
    <name evidence="1" type="ORF">ACO22_07288</name>
</gene>
<dbReference type="VEuPathDB" id="FungiDB:PADG_11870"/>
<dbReference type="Proteomes" id="UP000242814">
    <property type="component" value="Unassembled WGS sequence"/>
</dbReference>
<protein>
    <submittedName>
        <fullName evidence="1">Uncharacterized protein</fullName>
    </submittedName>
</protein>
<evidence type="ECO:0000313" key="1">
    <source>
        <dbReference type="EMBL" id="ODH13409.1"/>
    </source>
</evidence>
<accession>A0A1D2J538</accession>
<feature type="non-terminal residue" evidence="1">
    <location>
        <position position="108"/>
    </location>
</feature>